<reference evidence="1" key="1">
    <citation type="submission" date="2021-10" db="EMBL/GenBank/DDBJ databases">
        <title>Melipona bicolor Genome sequencing and assembly.</title>
        <authorList>
            <person name="Araujo N.S."/>
            <person name="Arias M.C."/>
        </authorList>
    </citation>
    <scope>NUCLEOTIDE SEQUENCE</scope>
    <source>
        <strain evidence="1">USP_2M_L1-L4_2017</strain>
        <tissue evidence="1">Whole body</tissue>
    </source>
</reference>
<comment type="caution">
    <text evidence="1">The sequence shown here is derived from an EMBL/GenBank/DDBJ whole genome shotgun (WGS) entry which is preliminary data.</text>
</comment>
<dbReference type="EMBL" id="JAHYIQ010000005">
    <property type="protein sequence ID" value="KAK1131958.1"/>
    <property type="molecule type" value="Genomic_DNA"/>
</dbReference>
<gene>
    <name evidence="1" type="ORF">K0M31_016100</name>
</gene>
<keyword evidence="2" id="KW-1185">Reference proteome</keyword>
<organism evidence="1 2">
    <name type="scientific">Melipona bicolor</name>
    <dbReference type="NCBI Taxonomy" id="60889"/>
    <lineage>
        <taxon>Eukaryota</taxon>
        <taxon>Metazoa</taxon>
        <taxon>Ecdysozoa</taxon>
        <taxon>Arthropoda</taxon>
        <taxon>Hexapoda</taxon>
        <taxon>Insecta</taxon>
        <taxon>Pterygota</taxon>
        <taxon>Neoptera</taxon>
        <taxon>Endopterygota</taxon>
        <taxon>Hymenoptera</taxon>
        <taxon>Apocrita</taxon>
        <taxon>Aculeata</taxon>
        <taxon>Apoidea</taxon>
        <taxon>Anthophila</taxon>
        <taxon>Apidae</taxon>
        <taxon>Melipona</taxon>
    </lineage>
</organism>
<protein>
    <submittedName>
        <fullName evidence="1">Uncharacterized protein</fullName>
    </submittedName>
</protein>
<evidence type="ECO:0000313" key="2">
    <source>
        <dbReference type="Proteomes" id="UP001177670"/>
    </source>
</evidence>
<accession>A0AA40G744</accession>
<dbReference type="AlphaFoldDB" id="A0AA40G744"/>
<dbReference type="Proteomes" id="UP001177670">
    <property type="component" value="Unassembled WGS sequence"/>
</dbReference>
<name>A0AA40G744_9HYME</name>
<proteinExistence type="predicted"/>
<sequence length="53" mass="6436">MRYVGLGNKDSNREKWKEYRGNDETGYKEVEKDIRRGRARRRKEEDGMVERGM</sequence>
<evidence type="ECO:0000313" key="1">
    <source>
        <dbReference type="EMBL" id="KAK1131958.1"/>
    </source>
</evidence>